<evidence type="ECO:0000256" key="7">
    <source>
        <dbReference type="RuleBase" id="RU003355"/>
    </source>
</evidence>
<keyword evidence="4 6" id="KW-0720">Serine protease</keyword>
<dbReference type="PANTHER" id="PTHR43806">
    <property type="entry name" value="PEPTIDASE S8"/>
    <property type="match status" value="1"/>
</dbReference>
<evidence type="ECO:0000313" key="10">
    <source>
        <dbReference type="Proteomes" id="UP000034705"/>
    </source>
</evidence>
<evidence type="ECO:0000256" key="6">
    <source>
        <dbReference type="PROSITE-ProRule" id="PRU01240"/>
    </source>
</evidence>
<dbReference type="GO" id="GO:0004252">
    <property type="term" value="F:serine-type endopeptidase activity"/>
    <property type="evidence" value="ECO:0007669"/>
    <property type="project" value="UniProtKB-UniRule"/>
</dbReference>
<organism evidence="9 10">
    <name type="scientific">Candidatus Uhrbacteria bacterium GW2011_GWF2_46_218</name>
    <dbReference type="NCBI Taxonomy" id="1619001"/>
    <lineage>
        <taxon>Bacteria</taxon>
        <taxon>Candidatus Uhriibacteriota</taxon>
    </lineage>
</organism>
<comment type="caution">
    <text evidence="9">The sequence shown here is derived from an EMBL/GenBank/DDBJ whole genome shotgun (WGS) entry which is preliminary data.</text>
</comment>
<dbReference type="InterPro" id="IPR028994">
    <property type="entry name" value="Integrin_alpha_N"/>
</dbReference>
<dbReference type="Proteomes" id="UP000034705">
    <property type="component" value="Unassembled WGS sequence"/>
</dbReference>
<dbReference type="PANTHER" id="PTHR43806:SF11">
    <property type="entry name" value="CEREVISIN-RELATED"/>
    <property type="match status" value="1"/>
</dbReference>
<dbReference type="PROSITE" id="PS00136">
    <property type="entry name" value="SUBTILASE_ASP"/>
    <property type="match status" value="1"/>
</dbReference>
<feature type="active site" description="Charge relay system" evidence="5 6">
    <location>
        <position position="127"/>
    </location>
</feature>
<keyword evidence="3 6" id="KW-0378">Hydrolase</keyword>
<dbReference type="InterPro" id="IPR050131">
    <property type="entry name" value="Peptidase_S8_subtilisin-like"/>
</dbReference>
<dbReference type="AlphaFoldDB" id="A0A0G1PJT6"/>
<dbReference type="Gene3D" id="3.40.50.200">
    <property type="entry name" value="Peptidase S8/S53 domain"/>
    <property type="match status" value="1"/>
</dbReference>
<dbReference type="PRINTS" id="PR00723">
    <property type="entry name" value="SUBTILISIN"/>
</dbReference>
<dbReference type="InterPro" id="IPR000209">
    <property type="entry name" value="Peptidase_S8/S53_dom"/>
</dbReference>
<feature type="active site" description="Charge relay system" evidence="5 6">
    <location>
        <position position="300"/>
    </location>
</feature>
<evidence type="ECO:0000256" key="4">
    <source>
        <dbReference type="ARBA" id="ARBA00022825"/>
    </source>
</evidence>
<evidence type="ECO:0000256" key="2">
    <source>
        <dbReference type="ARBA" id="ARBA00022670"/>
    </source>
</evidence>
<dbReference type="InterPro" id="IPR015500">
    <property type="entry name" value="Peptidase_S8_subtilisin-rel"/>
</dbReference>
<dbReference type="Pfam" id="PF00082">
    <property type="entry name" value="Peptidase_S8"/>
    <property type="match status" value="1"/>
</dbReference>
<dbReference type="SUPFAM" id="SSF52743">
    <property type="entry name" value="Subtilisin-like"/>
    <property type="match status" value="1"/>
</dbReference>
<dbReference type="PROSITE" id="PS00138">
    <property type="entry name" value="SUBTILASE_SER"/>
    <property type="match status" value="1"/>
</dbReference>
<evidence type="ECO:0000256" key="5">
    <source>
        <dbReference type="PIRSR" id="PIRSR615500-1"/>
    </source>
</evidence>
<evidence type="ECO:0000256" key="3">
    <source>
        <dbReference type="ARBA" id="ARBA00022801"/>
    </source>
</evidence>
<gene>
    <name evidence="9" type="ORF">UX45_C0012G0052</name>
</gene>
<dbReference type="SUPFAM" id="SSF69318">
    <property type="entry name" value="Integrin alpha N-terminal domain"/>
    <property type="match status" value="1"/>
</dbReference>
<evidence type="ECO:0000256" key="1">
    <source>
        <dbReference type="ARBA" id="ARBA00011073"/>
    </source>
</evidence>
<evidence type="ECO:0000313" key="9">
    <source>
        <dbReference type="EMBL" id="KKU33011.1"/>
    </source>
</evidence>
<evidence type="ECO:0000259" key="8">
    <source>
        <dbReference type="Pfam" id="PF00082"/>
    </source>
</evidence>
<proteinExistence type="inferred from homology"/>
<accession>A0A0G1PJT6</accession>
<dbReference type="InterPro" id="IPR023827">
    <property type="entry name" value="Peptidase_S8_Asp-AS"/>
</dbReference>
<dbReference type="InterPro" id="IPR034204">
    <property type="entry name" value="PfSUB1-like_cat_dom"/>
</dbReference>
<reference evidence="9 10" key="1">
    <citation type="journal article" date="2015" name="Nature">
        <title>rRNA introns, odd ribosomes, and small enigmatic genomes across a large radiation of phyla.</title>
        <authorList>
            <person name="Brown C.T."/>
            <person name="Hug L.A."/>
            <person name="Thomas B.C."/>
            <person name="Sharon I."/>
            <person name="Castelle C.J."/>
            <person name="Singh A."/>
            <person name="Wilkins M.J."/>
            <person name="Williams K.H."/>
            <person name="Banfield J.F."/>
        </authorList>
    </citation>
    <scope>NUCLEOTIDE SEQUENCE [LARGE SCALE GENOMIC DNA]</scope>
</reference>
<dbReference type="InterPro" id="IPR036852">
    <property type="entry name" value="Peptidase_S8/S53_dom_sf"/>
</dbReference>
<dbReference type="PROSITE" id="PS00137">
    <property type="entry name" value="SUBTILASE_HIS"/>
    <property type="match status" value="1"/>
</dbReference>
<dbReference type="InterPro" id="IPR023828">
    <property type="entry name" value="Peptidase_S8_Ser-AS"/>
</dbReference>
<dbReference type="PROSITE" id="PS51892">
    <property type="entry name" value="SUBTILASE"/>
    <property type="match status" value="1"/>
</dbReference>
<dbReference type="Gene3D" id="2.130.10.130">
    <property type="entry name" value="Integrin alpha, N-terminal"/>
    <property type="match status" value="1"/>
</dbReference>
<protein>
    <submittedName>
        <fullName evidence="9">Peptidase S8 and S53, subtilisin, kexin, sedolisin</fullName>
    </submittedName>
</protein>
<dbReference type="GO" id="GO:0006508">
    <property type="term" value="P:proteolysis"/>
    <property type="evidence" value="ECO:0007669"/>
    <property type="project" value="UniProtKB-KW"/>
</dbReference>
<comment type="similarity">
    <text evidence="1 6 7">Belongs to the peptidase S8 family.</text>
</comment>
<feature type="active site" description="Charge relay system" evidence="5 6">
    <location>
        <position position="63"/>
    </location>
</feature>
<keyword evidence="2 6" id="KW-0645">Protease</keyword>
<feature type="domain" description="Peptidase S8/S53" evidence="8">
    <location>
        <begin position="55"/>
        <end position="345"/>
    </location>
</feature>
<sequence>MQRLYRQILTILSVIFLFFPLTTAALVPNDFLYSGQWYLETLRSPASWDMSTGSSDVIVAVLDSGIDLDHPDLEGNLWKNENEIPEDGIDNDHNGFEDDYDGWDFVSGNGNPSPEITENFSDTIVSHGTLVAGLIGAVGDNGKGIAGILWDVEIMPLRILNTDGTGYTYDVRQAIRYAVDNGADVINLSFTTTQQDTQLLETIRWAYDQGVVIVTSVGNDNTDLLLSPVFPACYDLFQSENMVIGVGATDRTDAKVSFSNYGKGCVDISAPGIDILGTVYHDPDYLLLSTPYGGPWEGTSVAAPLVAGAAALMKAAYPTLTPEQIIRLLRLSADPVEESSALARQAMGNGRLDIASALDVSRQLMEKGEGRVVTDGYLSSQLIFAQGAGSAPLIFEVTKDGDVLHSFFAYAESFLGGVRMTVTDTDGDGDGEIVTVPGPGGGPQVRVFDPSGRVLSQFFAFDEDDRSGLFVTTGDINGDGLQEIIVSQDEGGTGQVRYFTKDGVLIGFFSPFDRTSASVRVEAGNLDEDSADELVVCRGGSEGAVRVYEGTGKYVSTLDDPLGLHTSERLVSVGDVDRDGHNDIVISFGQGTVSRVFVHDAFGALQQSFITYPIDFLGGVQTVVGDLDQNGESEIYTIPVSSGGPHVRVFNKNGDVIGGFFVGDESSRFGGTIAL</sequence>
<dbReference type="InterPro" id="IPR022398">
    <property type="entry name" value="Peptidase_S8_His-AS"/>
</dbReference>
<dbReference type="CDD" id="cd07473">
    <property type="entry name" value="Peptidases_S8_Subtilisin_like"/>
    <property type="match status" value="1"/>
</dbReference>
<dbReference type="EMBL" id="LCMG01000012">
    <property type="protein sequence ID" value="KKU33011.1"/>
    <property type="molecule type" value="Genomic_DNA"/>
</dbReference>
<name>A0A0G1PJT6_9BACT</name>